<sequence length="372" mass="41578">MLRNGGRSRGGSEARGSGCWGSSTWGCKMTGTWHCRGHDEGGKRAHLVQLFSKFRARLVRAVSVRAVSRAACKSGQQFSGNQVGNSHEIGSAFRKCSPAKDRAQLPSGLSSSQRRLALARGENSVNIIKCTGQAVNCLSLRTMLSPWLEILVEREKESTRGRGSSFRVLLRRSSVQPCELLFKNKNEYEFASFRFLCESLNVLGEQTSKGCLRAPRIHYAFNLYNDDRTHHDVDWFEYIRNIGVLMPTCESLGVPAITGQLGCSMAGAGKRRIFAIGNYVNQWLLRPALDTRFINCSSLHEEREVVSTGTLSFLIRLFYDMGSCLRDVPLLTGTAFSRELCYEKSDWDFPSFEGLTTLLEFITTDFIPLVLV</sequence>
<reference evidence="1 2" key="1">
    <citation type="submission" date="2020-08" db="EMBL/GenBank/DDBJ databases">
        <title>Plant Genome Project.</title>
        <authorList>
            <person name="Zhang R.-G."/>
        </authorList>
    </citation>
    <scope>NUCLEOTIDE SEQUENCE [LARGE SCALE GENOMIC DNA]</scope>
    <source>
        <tissue evidence="1">Rhizome</tissue>
    </source>
</reference>
<accession>A0A8J5C8B2</accession>
<organism evidence="1 2">
    <name type="scientific">Zingiber officinale</name>
    <name type="common">Ginger</name>
    <name type="synonym">Amomum zingiber</name>
    <dbReference type="NCBI Taxonomy" id="94328"/>
    <lineage>
        <taxon>Eukaryota</taxon>
        <taxon>Viridiplantae</taxon>
        <taxon>Streptophyta</taxon>
        <taxon>Embryophyta</taxon>
        <taxon>Tracheophyta</taxon>
        <taxon>Spermatophyta</taxon>
        <taxon>Magnoliopsida</taxon>
        <taxon>Liliopsida</taxon>
        <taxon>Zingiberales</taxon>
        <taxon>Zingiberaceae</taxon>
        <taxon>Zingiber</taxon>
    </lineage>
</organism>
<evidence type="ECO:0000313" key="2">
    <source>
        <dbReference type="Proteomes" id="UP000734854"/>
    </source>
</evidence>
<dbReference type="EMBL" id="JACMSC010000022">
    <property type="protein sequence ID" value="KAG6469370.1"/>
    <property type="molecule type" value="Genomic_DNA"/>
</dbReference>
<dbReference type="AlphaFoldDB" id="A0A8J5C8B2"/>
<keyword evidence="2" id="KW-1185">Reference proteome</keyword>
<name>A0A8J5C8B2_ZINOF</name>
<protein>
    <submittedName>
        <fullName evidence="1">Uncharacterized protein</fullName>
    </submittedName>
</protein>
<gene>
    <name evidence="1" type="ORF">ZIOFF_074085</name>
</gene>
<evidence type="ECO:0000313" key="1">
    <source>
        <dbReference type="EMBL" id="KAG6469370.1"/>
    </source>
</evidence>
<proteinExistence type="predicted"/>
<dbReference type="Proteomes" id="UP000734854">
    <property type="component" value="Unassembled WGS sequence"/>
</dbReference>
<comment type="caution">
    <text evidence="1">The sequence shown here is derived from an EMBL/GenBank/DDBJ whole genome shotgun (WGS) entry which is preliminary data.</text>
</comment>